<dbReference type="PANTHER" id="PTHR37534">
    <property type="entry name" value="TRANSCRIPTIONAL ACTIVATOR PROTEIN UGA3"/>
    <property type="match status" value="1"/>
</dbReference>
<evidence type="ECO:0000259" key="4">
    <source>
        <dbReference type="Pfam" id="PF00172"/>
    </source>
</evidence>
<feature type="region of interest" description="Disordered" evidence="3">
    <location>
        <begin position="23"/>
        <end position="42"/>
    </location>
</feature>
<name>A0A2T3AX95_AMORE</name>
<dbReference type="PANTHER" id="PTHR37534:SF15">
    <property type="entry name" value="ZN(II)2CYS6 TRANSCRIPTION FACTOR (EUROFUNG)"/>
    <property type="match status" value="1"/>
</dbReference>
<sequence>MRTLQRKGTLFLHPTSLLHVASPRKPLSDIQPQKKKCNEKRPQCDRCAERGLQCEYEAVKPRKRRRPSFVGSALSHDSASPIYYEGERWSGEFDQVRGGNGDHEARRWDTYSDYQYDASPDTATLSWDGTTLENDVEEIPRAEPETSSSSIVRSRSQYPDLAMIAPCPVPSPLQEFGAPNFMEFTERKNRRALIDHFCNVLSHLIVFKEDTGNPFRQLVLPLSHACSPVLNAIFALSSAHLEYRGVENQEKSLDFHNRALQGLAKLIDQNDPASREEVLGAIMLLVYYEVLVQRGNSSIVHGHLKGAMTVMKSMPQVSTPTSLFLERAFRFYDVIAALSLGTPPNATTQPTSSPFLFPSSPTSMPNSPLNAVDTLLGLSTELWPIIHRLSYLLSYKKSLEAALAEGQTSKATVLRTELENSSQAIELALQNWKPTVDESALENLADETRMRSILNNAEAYRHSAFVYLYRTIYLHPRSHPTVQKHTHLSLVACYNVVTLATQCHDGPMSALLWPLFIASCQAMTEEDRTLACEAFGGTERRQGMNNIMRAWEVVQEVWRRADLVGDAQDVNWRDICDEQGLNIVFG</sequence>
<dbReference type="InterPro" id="IPR036864">
    <property type="entry name" value="Zn2-C6_fun-type_DNA-bd_sf"/>
</dbReference>
<dbReference type="CDD" id="cd12148">
    <property type="entry name" value="fungal_TF_MHR"/>
    <property type="match status" value="1"/>
</dbReference>
<dbReference type="AlphaFoldDB" id="A0A2T3AX95"/>
<keyword evidence="6" id="KW-1185">Reference proteome</keyword>
<comment type="subcellular location">
    <subcellularLocation>
        <location evidence="1">Nucleus</location>
    </subcellularLocation>
</comment>
<evidence type="ECO:0000256" key="3">
    <source>
        <dbReference type="SAM" id="MobiDB-lite"/>
    </source>
</evidence>
<evidence type="ECO:0000313" key="6">
    <source>
        <dbReference type="Proteomes" id="UP000241818"/>
    </source>
</evidence>
<dbReference type="Gene3D" id="4.10.240.10">
    <property type="entry name" value="Zn(2)-C6 fungal-type DNA-binding domain"/>
    <property type="match status" value="1"/>
</dbReference>
<dbReference type="GO" id="GO:0045944">
    <property type="term" value="P:positive regulation of transcription by RNA polymerase II"/>
    <property type="evidence" value="ECO:0007669"/>
    <property type="project" value="TreeGrafter"/>
</dbReference>
<dbReference type="CDD" id="cd00067">
    <property type="entry name" value="GAL4"/>
    <property type="match status" value="1"/>
</dbReference>
<dbReference type="OrthoDB" id="25818at2759"/>
<dbReference type="GO" id="GO:0000976">
    <property type="term" value="F:transcription cis-regulatory region binding"/>
    <property type="evidence" value="ECO:0007669"/>
    <property type="project" value="TreeGrafter"/>
</dbReference>
<dbReference type="InterPro" id="IPR021858">
    <property type="entry name" value="Fun_TF"/>
</dbReference>
<evidence type="ECO:0000256" key="1">
    <source>
        <dbReference type="ARBA" id="ARBA00004123"/>
    </source>
</evidence>
<evidence type="ECO:0000313" key="5">
    <source>
        <dbReference type="EMBL" id="PSS13307.1"/>
    </source>
</evidence>
<dbReference type="GO" id="GO:0008270">
    <property type="term" value="F:zinc ion binding"/>
    <property type="evidence" value="ECO:0007669"/>
    <property type="project" value="InterPro"/>
</dbReference>
<keyword evidence="2" id="KW-0539">Nucleus</keyword>
<dbReference type="Pfam" id="PF00172">
    <property type="entry name" value="Zn_clus"/>
    <property type="match status" value="1"/>
</dbReference>
<dbReference type="InParanoid" id="A0A2T3AX95"/>
<feature type="domain" description="Zn(2)-C6 fungal-type" evidence="4">
    <location>
        <begin position="33"/>
        <end position="60"/>
    </location>
</feature>
<dbReference type="Proteomes" id="UP000241818">
    <property type="component" value="Unassembled WGS sequence"/>
</dbReference>
<dbReference type="RefSeq" id="XP_024719298.1">
    <property type="nucleotide sequence ID" value="XM_024868855.1"/>
</dbReference>
<dbReference type="GO" id="GO:0005634">
    <property type="term" value="C:nucleus"/>
    <property type="evidence" value="ECO:0007669"/>
    <property type="project" value="UniProtKB-SubCell"/>
</dbReference>
<dbReference type="STRING" id="857342.A0A2T3AX95"/>
<accession>A0A2T3AX95</accession>
<dbReference type="GO" id="GO:0000981">
    <property type="term" value="F:DNA-binding transcription factor activity, RNA polymerase II-specific"/>
    <property type="evidence" value="ECO:0007669"/>
    <property type="project" value="InterPro"/>
</dbReference>
<gene>
    <name evidence="5" type="ORF">M430DRAFT_60422</name>
</gene>
<reference evidence="5 6" key="1">
    <citation type="journal article" date="2018" name="New Phytol.">
        <title>Comparative genomics and transcriptomics depict ericoid mycorrhizal fungi as versatile saprotrophs and plant mutualists.</title>
        <authorList>
            <person name="Martino E."/>
            <person name="Morin E."/>
            <person name="Grelet G.A."/>
            <person name="Kuo A."/>
            <person name="Kohler A."/>
            <person name="Daghino S."/>
            <person name="Barry K.W."/>
            <person name="Cichocki N."/>
            <person name="Clum A."/>
            <person name="Dockter R.B."/>
            <person name="Hainaut M."/>
            <person name="Kuo R.C."/>
            <person name="LaButti K."/>
            <person name="Lindahl B.D."/>
            <person name="Lindquist E.A."/>
            <person name="Lipzen A."/>
            <person name="Khouja H.R."/>
            <person name="Magnuson J."/>
            <person name="Murat C."/>
            <person name="Ohm R.A."/>
            <person name="Singer S.W."/>
            <person name="Spatafora J.W."/>
            <person name="Wang M."/>
            <person name="Veneault-Fourrey C."/>
            <person name="Henrissat B."/>
            <person name="Grigoriev I.V."/>
            <person name="Martin F.M."/>
            <person name="Perotto S."/>
        </authorList>
    </citation>
    <scope>NUCLEOTIDE SEQUENCE [LARGE SCALE GENOMIC DNA]</scope>
    <source>
        <strain evidence="5 6">ATCC 22711</strain>
    </source>
</reference>
<organism evidence="5 6">
    <name type="scientific">Amorphotheca resinae ATCC 22711</name>
    <dbReference type="NCBI Taxonomy" id="857342"/>
    <lineage>
        <taxon>Eukaryota</taxon>
        <taxon>Fungi</taxon>
        <taxon>Dikarya</taxon>
        <taxon>Ascomycota</taxon>
        <taxon>Pezizomycotina</taxon>
        <taxon>Leotiomycetes</taxon>
        <taxon>Helotiales</taxon>
        <taxon>Amorphothecaceae</taxon>
        <taxon>Amorphotheca</taxon>
    </lineage>
</organism>
<evidence type="ECO:0000256" key="2">
    <source>
        <dbReference type="ARBA" id="ARBA00023242"/>
    </source>
</evidence>
<dbReference type="InterPro" id="IPR001138">
    <property type="entry name" value="Zn2Cys6_DnaBD"/>
</dbReference>
<dbReference type="GeneID" id="36576936"/>
<proteinExistence type="predicted"/>
<dbReference type="SUPFAM" id="SSF57701">
    <property type="entry name" value="Zn2/Cys6 DNA-binding domain"/>
    <property type="match status" value="1"/>
</dbReference>
<dbReference type="EMBL" id="KZ679014">
    <property type="protein sequence ID" value="PSS13307.1"/>
    <property type="molecule type" value="Genomic_DNA"/>
</dbReference>
<dbReference type="Pfam" id="PF11951">
    <property type="entry name" value="Fungal_trans_2"/>
    <property type="match status" value="1"/>
</dbReference>
<protein>
    <recommendedName>
        <fullName evidence="4">Zn(2)-C6 fungal-type domain-containing protein</fullName>
    </recommendedName>
</protein>